<reference evidence="1 2" key="1">
    <citation type="submission" date="2018-08" db="EMBL/GenBank/DDBJ databases">
        <title>Genomic Encyclopedia of Type Strains, Phase III (KMG-III): the genomes of soil and plant-associated and newly described type strains.</title>
        <authorList>
            <person name="Whitman W."/>
        </authorList>
    </citation>
    <scope>NUCLEOTIDE SEQUENCE [LARGE SCALE GENOMIC DNA]</scope>
    <source>
        <strain evidence="1 2">CGMCC 1.10966</strain>
    </source>
</reference>
<gene>
    <name evidence="1" type="ORF">A8990_10855</name>
</gene>
<sequence length="149" mass="16891">MEKKNFQPQAINSEILLRHWLGAIKYRFMTAISETERNFAAFDAGYGVRTPIEIVCHISQLLQNCYSTISGSPHVRLESKGWYEEAARLFDKIEQLDQVILQCLPDQSVIETLVQGPLTDVTSHLGQLTMLRRLAGTPVSHINYSQAMI</sequence>
<dbReference type="RefSeq" id="WP_116188666.1">
    <property type="nucleotide sequence ID" value="NZ_QTTN01000008.1"/>
</dbReference>
<organism evidence="1 2">
    <name type="scientific">Paenibacillus taihuensis</name>
    <dbReference type="NCBI Taxonomy" id="1156355"/>
    <lineage>
        <taxon>Bacteria</taxon>
        <taxon>Bacillati</taxon>
        <taxon>Bacillota</taxon>
        <taxon>Bacilli</taxon>
        <taxon>Bacillales</taxon>
        <taxon>Paenibacillaceae</taxon>
        <taxon>Paenibacillus</taxon>
    </lineage>
</organism>
<keyword evidence="2" id="KW-1185">Reference proteome</keyword>
<dbReference type="InterPro" id="IPR034660">
    <property type="entry name" value="DinB/YfiT-like"/>
</dbReference>
<evidence type="ECO:0000313" key="1">
    <source>
        <dbReference type="EMBL" id="REE88559.1"/>
    </source>
</evidence>
<evidence type="ECO:0000313" key="2">
    <source>
        <dbReference type="Proteomes" id="UP000256304"/>
    </source>
</evidence>
<evidence type="ECO:0008006" key="3">
    <source>
        <dbReference type="Google" id="ProtNLM"/>
    </source>
</evidence>
<protein>
    <recommendedName>
        <fullName evidence="3">DinB family protein</fullName>
    </recommendedName>
</protein>
<name>A0A3D9SCN0_9BACL</name>
<proteinExistence type="predicted"/>
<dbReference type="SUPFAM" id="SSF109854">
    <property type="entry name" value="DinB/YfiT-like putative metalloenzymes"/>
    <property type="match status" value="1"/>
</dbReference>
<accession>A0A3D9SCN0</accession>
<dbReference type="EMBL" id="QTTN01000008">
    <property type="protein sequence ID" value="REE88559.1"/>
    <property type="molecule type" value="Genomic_DNA"/>
</dbReference>
<dbReference type="OrthoDB" id="2678921at2"/>
<dbReference type="Proteomes" id="UP000256304">
    <property type="component" value="Unassembled WGS sequence"/>
</dbReference>
<dbReference type="AlphaFoldDB" id="A0A3D9SCN0"/>
<comment type="caution">
    <text evidence="1">The sequence shown here is derived from an EMBL/GenBank/DDBJ whole genome shotgun (WGS) entry which is preliminary data.</text>
</comment>